<feature type="transmembrane region" description="Helical" evidence="1">
    <location>
        <begin position="138"/>
        <end position="157"/>
    </location>
</feature>
<dbReference type="OrthoDB" id="9789229at2"/>
<evidence type="ECO:0000313" key="3">
    <source>
        <dbReference type="Proteomes" id="UP000000370"/>
    </source>
</evidence>
<dbReference type="RefSeq" id="WP_012199078.1">
    <property type="nucleotide sequence ID" value="NC_010001.1"/>
</dbReference>
<gene>
    <name evidence="2" type="ordered locus">Cphy_1052</name>
</gene>
<dbReference type="STRING" id="357809.Cphy_1052"/>
<name>A9KMI7_LACP7</name>
<dbReference type="Proteomes" id="UP000000370">
    <property type="component" value="Chromosome"/>
</dbReference>
<dbReference type="EMBL" id="CP000885">
    <property type="protein sequence ID" value="ABX41432.1"/>
    <property type="molecule type" value="Genomic_DNA"/>
</dbReference>
<dbReference type="KEGG" id="cpy:Cphy_1052"/>
<accession>A9KMI7</accession>
<keyword evidence="1" id="KW-0812">Transmembrane</keyword>
<dbReference type="AlphaFoldDB" id="A9KMI7"/>
<evidence type="ECO:0000256" key="1">
    <source>
        <dbReference type="SAM" id="Phobius"/>
    </source>
</evidence>
<feature type="transmembrane region" description="Helical" evidence="1">
    <location>
        <begin position="57"/>
        <end position="77"/>
    </location>
</feature>
<keyword evidence="1" id="KW-0472">Membrane</keyword>
<reference evidence="3" key="1">
    <citation type="submission" date="2007-11" db="EMBL/GenBank/DDBJ databases">
        <title>Complete genome sequence of Clostridium phytofermentans ISDg.</title>
        <authorList>
            <person name="Leschine S.B."/>
            <person name="Warnick T.A."/>
            <person name="Blanchard J.L."/>
            <person name="Schnell D.J."/>
            <person name="Petit E.L."/>
            <person name="LaTouf W.G."/>
            <person name="Copeland A."/>
            <person name="Lucas S."/>
            <person name="Lapidus A."/>
            <person name="Barry K."/>
            <person name="Glavina del Rio T."/>
            <person name="Dalin E."/>
            <person name="Tice H."/>
            <person name="Pitluck S."/>
            <person name="Kiss H."/>
            <person name="Brettin T."/>
            <person name="Bruce D."/>
            <person name="Detter J.C."/>
            <person name="Han C."/>
            <person name="Kuske C."/>
            <person name="Schmutz J."/>
            <person name="Larimer F."/>
            <person name="Land M."/>
            <person name="Hauser L."/>
            <person name="Kyrpides N."/>
            <person name="Kim E.A."/>
            <person name="Richardson P."/>
        </authorList>
    </citation>
    <scope>NUCLEOTIDE SEQUENCE [LARGE SCALE GENOMIC DNA]</scope>
    <source>
        <strain evidence="3">ATCC 700394 / DSM 18823 / ISDg</strain>
    </source>
</reference>
<feature type="transmembrane region" description="Helical" evidence="1">
    <location>
        <begin position="97"/>
        <end position="117"/>
    </location>
</feature>
<evidence type="ECO:0000313" key="2">
    <source>
        <dbReference type="EMBL" id="ABX41432.1"/>
    </source>
</evidence>
<keyword evidence="3" id="KW-1185">Reference proteome</keyword>
<dbReference type="InterPro" id="IPR010540">
    <property type="entry name" value="CmpB_TMEM229"/>
</dbReference>
<sequence length="333" mass="38995">MNFFYLIGITSFLSLWAVKGISFYDVLINFFLYSFIGWIYESTLVSVREKTLTNRGFLNGPIIPIYGCAATLIYMAFYNDYTISLALHINALHMIEVFFFGMIIASILEYVTSYLMEKFFHAKWWDYSNYPLNIKGRISLPSSLFWGLLSIVMVYLIQPAANNLVERIPRPLGDYLILAAIAVGSCDFIMTVVVTLKLSKQLEVLERLREEVFEYTMGLKWYEKREELKGRLSHSKVAEFAEELRGLVNKNYERFVQRKNSEDNIERKSLRFDIEQKLKNFMESYNKSVNTKLQRSIYSRIFKAFPNMKMIGKEGVFADFKDKLKNSSIRKKK</sequence>
<keyword evidence="1" id="KW-1133">Transmembrane helix</keyword>
<dbReference type="HOGENOM" id="CLU_055257_2_0_9"/>
<dbReference type="Pfam" id="PF06541">
    <property type="entry name" value="ABC_trans_CmpB"/>
    <property type="match status" value="1"/>
</dbReference>
<feature type="transmembrane region" description="Helical" evidence="1">
    <location>
        <begin position="177"/>
        <end position="199"/>
    </location>
</feature>
<organism evidence="2 3">
    <name type="scientific">Lachnoclostridium phytofermentans (strain ATCC 700394 / DSM 18823 / ISDg)</name>
    <name type="common">Clostridium phytofermentans</name>
    <dbReference type="NCBI Taxonomy" id="357809"/>
    <lineage>
        <taxon>Bacteria</taxon>
        <taxon>Bacillati</taxon>
        <taxon>Bacillota</taxon>
        <taxon>Clostridia</taxon>
        <taxon>Lachnospirales</taxon>
        <taxon>Lachnospiraceae</taxon>
    </lineage>
</organism>
<proteinExistence type="predicted"/>
<dbReference type="eggNOG" id="COG4905">
    <property type="taxonomic scope" value="Bacteria"/>
</dbReference>
<protein>
    <submittedName>
        <fullName evidence="2">Uncharacterized protein</fullName>
    </submittedName>
</protein>